<dbReference type="GO" id="GO:0000978">
    <property type="term" value="F:RNA polymerase II cis-regulatory region sequence-specific DNA binding"/>
    <property type="evidence" value="ECO:0007669"/>
    <property type="project" value="TreeGrafter"/>
</dbReference>
<protein>
    <recommendedName>
        <fullName evidence="13">C2H2-type domain-containing protein</fullName>
    </recommendedName>
</protein>
<dbReference type="GO" id="GO:0001228">
    <property type="term" value="F:DNA-binding transcription activator activity, RNA polymerase II-specific"/>
    <property type="evidence" value="ECO:0007669"/>
    <property type="project" value="TreeGrafter"/>
</dbReference>
<comment type="similarity">
    <text evidence="2">Belongs to the krueppel C2H2-type zinc-finger protein family.</text>
</comment>
<feature type="domain" description="C2H2-type" evidence="13">
    <location>
        <begin position="435"/>
        <end position="462"/>
    </location>
</feature>
<evidence type="ECO:0000256" key="12">
    <source>
        <dbReference type="SAM" id="MobiDB-lite"/>
    </source>
</evidence>
<dbReference type="PROSITE" id="PS00028">
    <property type="entry name" value="ZINC_FINGER_C2H2_1"/>
    <property type="match status" value="4"/>
</dbReference>
<dbReference type="AlphaFoldDB" id="A0A292PUG4"/>
<feature type="compositionally biased region" description="Polar residues" evidence="12">
    <location>
        <begin position="329"/>
        <end position="340"/>
    </location>
</feature>
<evidence type="ECO:0000256" key="9">
    <source>
        <dbReference type="ARBA" id="ARBA00023163"/>
    </source>
</evidence>
<dbReference type="Pfam" id="PF13465">
    <property type="entry name" value="zf-H2C2_2"/>
    <property type="match status" value="1"/>
</dbReference>
<evidence type="ECO:0000313" key="14">
    <source>
        <dbReference type="EMBL" id="CUS11189.1"/>
    </source>
</evidence>
<feature type="region of interest" description="Disordered" evidence="12">
    <location>
        <begin position="280"/>
        <end position="374"/>
    </location>
</feature>
<feature type="region of interest" description="Disordered" evidence="12">
    <location>
        <begin position="530"/>
        <end position="620"/>
    </location>
</feature>
<keyword evidence="7" id="KW-0805">Transcription regulation</keyword>
<keyword evidence="10" id="KW-0539">Nucleus</keyword>
<feature type="domain" description="C2H2-type" evidence="13">
    <location>
        <begin position="405"/>
        <end position="434"/>
    </location>
</feature>
<dbReference type="GO" id="GO:0005634">
    <property type="term" value="C:nucleus"/>
    <property type="evidence" value="ECO:0007669"/>
    <property type="project" value="UniProtKB-SubCell"/>
</dbReference>
<evidence type="ECO:0000256" key="4">
    <source>
        <dbReference type="ARBA" id="ARBA00022737"/>
    </source>
</evidence>
<feature type="region of interest" description="Disordered" evidence="12">
    <location>
        <begin position="53"/>
        <end position="267"/>
    </location>
</feature>
<proteinExistence type="inferred from homology"/>
<dbReference type="PANTHER" id="PTHR24376:SF243">
    <property type="entry name" value="C2H2-TYPE DOMAIN-CONTAINING PROTEIN"/>
    <property type="match status" value="1"/>
</dbReference>
<dbReference type="FunFam" id="3.30.160.60:FF:000125">
    <property type="entry name" value="Putative zinc finger protein 143"/>
    <property type="match status" value="1"/>
</dbReference>
<dbReference type="PANTHER" id="PTHR24376">
    <property type="entry name" value="ZINC FINGER PROTEIN"/>
    <property type="match status" value="1"/>
</dbReference>
<keyword evidence="5 11" id="KW-0863">Zinc-finger</keyword>
<feature type="compositionally biased region" description="Polar residues" evidence="12">
    <location>
        <begin position="599"/>
        <end position="608"/>
    </location>
</feature>
<organism evidence="14 15">
    <name type="scientific">Tuber aestivum</name>
    <name type="common">summer truffle</name>
    <dbReference type="NCBI Taxonomy" id="59557"/>
    <lineage>
        <taxon>Eukaryota</taxon>
        <taxon>Fungi</taxon>
        <taxon>Dikarya</taxon>
        <taxon>Ascomycota</taxon>
        <taxon>Pezizomycotina</taxon>
        <taxon>Pezizomycetes</taxon>
        <taxon>Pezizales</taxon>
        <taxon>Tuberaceae</taxon>
        <taxon>Tuber</taxon>
    </lineage>
</organism>
<keyword evidence="8" id="KW-0238">DNA-binding</keyword>
<dbReference type="SMART" id="SM00355">
    <property type="entry name" value="ZnF_C2H2"/>
    <property type="match status" value="4"/>
</dbReference>
<feature type="domain" description="C2H2-type" evidence="13">
    <location>
        <begin position="375"/>
        <end position="404"/>
    </location>
</feature>
<dbReference type="GO" id="GO:0008270">
    <property type="term" value="F:zinc ion binding"/>
    <property type="evidence" value="ECO:0007669"/>
    <property type="project" value="UniProtKB-KW"/>
</dbReference>
<comment type="subcellular location">
    <subcellularLocation>
        <location evidence="1">Nucleus</location>
    </subcellularLocation>
</comment>
<dbReference type="SUPFAM" id="SSF57667">
    <property type="entry name" value="beta-beta-alpha zinc fingers"/>
    <property type="match status" value="2"/>
</dbReference>
<dbReference type="EMBL" id="LN891028">
    <property type="protein sequence ID" value="CUS11189.1"/>
    <property type="molecule type" value="Genomic_DNA"/>
</dbReference>
<dbReference type="FunFam" id="3.30.160.60:FF:000104">
    <property type="entry name" value="Transcriptional repressor protein YY1"/>
    <property type="match status" value="1"/>
</dbReference>
<feature type="compositionally biased region" description="Pro residues" evidence="12">
    <location>
        <begin position="288"/>
        <end position="304"/>
    </location>
</feature>
<dbReference type="PROSITE" id="PS50157">
    <property type="entry name" value="ZINC_FINGER_C2H2_2"/>
    <property type="match status" value="4"/>
</dbReference>
<dbReference type="Proteomes" id="UP001412239">
    <property type="component" value="Unassembled WGS sequence"/>
</dbReference>
<evidence type="ECO:0000256" key="11">
    <source>
        <dbReference type="PROSITE-ProRule" id="PRU00042"/>
    </source>
</evidence>
<evidence type="ECO:0000313" key="15">
    <source>
        <dbReference type="Proteomes" id="UP001412239"/>
    </source>
</evidence>
<dbReference type="Pfam" id="PF00096">
    <property type="entry name" value="zf-C2H2"/>
    <property type="match status" value="2"/>
</dbReference>
<keyword evidence="4" id="KW-0677">Repeat</keyword>
<evidence type="ECO:0000256" key="3">
    <source>
        <dbReference type="ARBA" id="ARBA00022723"/>
    </source>
</evidence>
<keyword evidence="9" id="KW-0804">Transcription</keyword>
<dbReference type="FunFam" id="3.30.160.60:FF:001480">
    <property type="entry name" value="Si:cabz01071911.3"/>
    <property type="match status" value="1"/>
</dbReference>
<feature type="compositionally biased region" description="Low complexity" evidence="12">
    <location>
        <begin position="69"/>
        <end position="90"/>
    </location>
</feature>
<dbReference type="InterPro" id="IPR013087">
    <property type="entry name" value="Znf_C2H2_type"/>
</dbReference>
<dbReference type="InterPro" id="IPR036236">
    <property type="entry name" value="Znf_C2H2_sf"/>
</dbReference>
<evidence type="ECO:0000256" key="8">
    <source>
        <dbReference type="ARBA" id="ARBA00023125"/>
    </source>
</evidence>
<evidence type="ECO:0000256" key="5">
    <source>
        <dbReference type="ARBA" id="ARBA00022771"/>
    </source>
</evidence>
<sequence>MAPHLPMNAQPFVQNQMGDFDAYPGQFGFDASQVPQYQNRCRTPAIWISSTIPSTTTATPCKSPPRTNASPYRPASSSSSSPASPSSAASPSPPSPPSAPPTAPVTSSSPGYSAHNNHCFSSTPSSPAAAASPAAATGSTGPATAAGGSSPTSSTASHTASTATQPAAGQQQQQQQQAQQQAQQQQQVQQQQQQQQQQQIPPENRRRPANISRQQPPAKAVVQTQSQNARPLSYQYPHSSPPRGSPGSTKVSNPNHDVDFQTDVDTLMKAIQARQPVVIKAESNSPSPGYPQPRQPLKNPPVTPIHPAGFQNRSPYTSNPYGQNGYPPQLSSNLQAQASGSGLGLPKLLAEDEDPSSRGGKEEKKSGSQKAKKRYECDVPGCNKSFFQKTHLDIHSRAHTGDKPFPCSEPGCGQRFSQLGNLKTHERRHTGEKPYSCDFCGKRFAQRGNVRAHKIVHDGSKPFTCRLDNCEKQFTQLGNLKSHQNKFHAVTLRQLTEKFAQVREGDDISAADRELFEYFAELYKNSNRGIKGRGKDRKITGTKKPRLVDGEMGSDAGRHAGGDMHSMTSPNGSCGSNSNPDGGFDFSAGHMDEEDESSVDSPYEQQQLPPMRPGAGSVAMVPMGAYPDDTMALHTDMAKYSLDRKF</sequence>
<dbReference type="FunFam" id="3.30.160.60:FF:002157">
    <property type="entry name" value="Transcription factor"/>
    <property type="match status" value="1"/>
</dbReference>
<gene>
    <name evidence="14" type="ORF">GSTUAT00004688001</name>
</gene>
<feature type="compositionally biased region" description="Polar residues" evidence="12">
    <location>
        <begin position="311"/>
        <end position="322"/>
    </location>
</feature>
<feature type="domain" description="C2H2-type" evidence="13">
    <location>
        <begin position="463"/>
        <end position="489"/>
    </location>
</feature>
<evidence type="ECO:0000256" key="7">
    <source>
        <dbReference type="ARBA" id="ARBA00023015"/>
    </source>
</evidence>
<feature type="compositionally biased region" description="Low complexity" evidence="12">
    <location>
        <begin position="569"/>
        <end position="583"/>
    </location>
</feature>
<keyword evidence="6" id="KW-0862">Zinc</keyword>
<dbReference type="Gene3D" id="3.30.160.60">
    <property type="entry name" value="Classic Zinc Finger"/>
    <property type="match status" value="4"/>
</dbReference>
<evidence type="ECO:0000256" key="1">
    <source>
        <dbReference type="ARBA" id="ARBA00004123"/>
    </source>
</evidence>
<evidence type="ECO:0000256" key="10">
    <source>
        <dbReference type="ARBA" id="ARBA00023242"/>
    </source>
</evidence>
<keyword evidence="3" id="KW-0479">Metal-binding</keyword>
<keyword evidence="15" id="KW-1185">Reference proteome</keyword>
<accession>A0A292PUG4</accession>
<feature type="compositionally biased region" description="Pro residues" evidence="12">
    <location>
        <begin position="91"/>
        <end position="103"/>
    </location>
</feature>
<feature type="compositionally biased region" description="Basic residues" evidence="12">
    <location>
        <begin position="530"/>
        <end position="545"/>
    </location>
</feature>
<reference evidence="14" key="1">
    <citation type="submission" date="2015-10" db="EMBL/GenBank/DDBJ databases">
        <authorList>
            <person name="Regsiter A."/>
            <person name="william w."/>
        </authorList>
    </citation>
    <scope>NUCLEOTIDE SEQUENCE</scope>
    <source>
        <strain evidence="14">Montdore</strain>
    </source>
</reference>
<name>A0A292PUG4_9PEZI</name>
<evidence type="ECO:0000256" key="2">
    <source>
        <dbReference type="ARBA" id="ARBA00006991"/>
    </source>
</evidence>
<feature type="compositionally biased region" description="Basic and acidic residues" evidence="12">
    <location>
        <begin position="355"/>
        <end position="366"/>
    </location>
</feature>
<feature type="compositionally biased region" description="Low complexity" evidence="12">
    <location>
        <begin position="121"/>
        <end position="199"/>
    </location>
</feature>
<evidence type="ECO:0000259" key="13">
    <source>
        <dbReference type="PROSITE" id="PS50157"/>
    </source>
</evidence>
<evidence type="ECO:0000256" key="6">
    <source>
        <dbReference type="ARBA" id="ARBA00022833"/>
    </source>
</evidence>